<dbReference type="SMART" id="SM00579">
    <property type="entry name" value="FBD"/>
    <property type="match status" value="1"/>
</dbReference>
<dbReference type="Pfam" id="PF23622">
    <property type="entry name" value="LRR_At1g61320_AtMIF1"/>
    <property type="match status" value="1"/>
</dbReference>
<feature type="domain" description="F-box" evidence="1">
    <location>
        <begin position="33"/>
        <end position="82"/>
    </location>
</feature>
<evidence type="ECO:0000259" key="1">
    <source>
        <dbReference type="PROSITE" id="PS50181"/>
    </source>
</evidence>
<reference evidence="2 3" key="1">
    <citation type="submission" date="2019-09" db="EMBL/GenBank/DDBJ databases">
        <title>A chromosome-level genome assembly of the Chinese tupelo Nyssa sinensis.</title>
        <authorList>
            <person name="Yang X."/>
            <person name="Kang M."/>
            <person name="Yang Y."/>
            <person name="Xiong H."/>
            <person name="Wang M."/>
            <person name="Zhang Z."/>
            <person name="Wang Z."/>
            <person name="Wu H."/>
            <person name="Ma T."/>
            <person name="Liu J."/>
            <person name="Xi Z."/>
        </authorList>
    </citation>
    <scope>NUCLEOTIDE SEQUENCE [LARGE SCALE GENOMIC DNA]</scope>
    <source>
        <strain evidence="2">J267</strain>
        <tissue evidence="2">Leaf</tissue>
    </source>
</reference>
<keyword evidence="3" id="KW-1185">Reference proteome</keyword>
<dbReference type="Proteomes" id="UP000325577">
    <property type="component" value="Linkage Group LG6"/>
</dbReference>
<dbReference type="AlphaFoldDB" id="A0A5J4ZPG5"/>
<dbReference type="PANTHER" id="PTHR31900:SF32">
    <property type="entry name" value="F-BOX_RNI_FBD-LIKE DOMAIN PROTEIN"/>
    <property type="match status" value="1"/>
</dbReference>
<dbReference type="SUPFAM" id="SSF81383">
    <property type="entry name" value="F-box domain"/>
    <property type="match status" value="1"/>
</dbReference>
<dbReference type="InterPro" id="IPR050232">
    <property type="entry name" value="FBL13/AtMIF1-like"/>
</dbReference>
<dbReference type="InterPro" id="IPR036047">
    <property type="entry name" value="F-box-like_dom_sf"/>
</dbReference>
<dbReference type="InterPro" id="IPR001810">
    <property type="entry name" value="F-box_dom"/>
</dbReference>
<evidence type="ECO:0000313" key="2">
    <source>
        <dbReference type="EMBL" id="KAA8519869.1"/>
    </source>
</evidence>
<dbReference type="InterPro" id="IPR006566">
    <property type="entry name" value="FBD"/>
</dbReference>
<evidence type="ECO:0000313" key="3">
    <source>
        <dbReference type="Proteomes" id="UP000325577"/>
    </source>
</evidence>
<accession>A0A5J4ZPG5</accession>
<organism evidence="2 3">
    <name type="scientific">Nyssa sinensis</name>
    <dbReference type="NCBI Taxonomy" id="561372"/>
    <lineage>
        <taxon>Eukaryota</taxon>
        <taxon>Viridiplantae</taxon>
        <taxon>Streptophyta</taxon>
        <taxon>Embryophyta</taxon>
        <taxon>Tracheophyta</taxon>
        <taxon>Spermatophyta</taxon>
        <taxon>Magnoliopsida</taxon>
        <taxon>eudicotyledons</taxon>
        <taxon>Gunneridae</taxon>
        <taxon>Pentapetalae</taxon>
        <taxon>asterids</taxon>
        <taxon>Cornales</taxon>
        <taxon>Nyssaceae</taxon>
        <taxon>Nyssa</taxon>
    </lineage>
</organism>
<dbReference type="InterPro" id="IPR053781">
    <property type="entry name" value="F-box_AtFBL13-like"/>
</dbReference>
<dbReference type="Pfam" id="PF00646">
    <property type="entry name" value="F-box"/>
    <property type="match status" value="1"/>
</dbReference>
<gene>
    <name evidence="2" type="ORF">F0562_014041</name>
</gene>
<dbReference type="Gene3D" id="1.20.1280.50">
    <property type="match status" value="1"/>
</dbReference>
<name>A0A5J4ZPG5_9ASTE</name>
<dbReference type="Gene3D" id="3.80.10.10">
    <property type="entry name" value="Ribonuclease Inhibitor"/>
    <property type="match status" value="1"/>
</dbReference>
<dbReference type="OrthoDB" id="1939276at2759"/>
<sequence>MESESSSADELDDGFFSRRRADGFESFLKKKSVDRISSLPDTVLVHILSFLPTKDAIKTTVLSKKWQFLWTLVPTLHFYDPKLLRNGDIHSFVNFIDQTLILHNAPKITKFRLELDYYAVFKSRVNLWVRFAVRREVEELDLDLLGAKVIEEFYGKPYKLPINLCMCSTVTKLSLRYCRFTYRNWTICWKSIKSLSLGYMQLTDALIRDILLGTPVLEVLELRECSGLNRLDINSERLNRLGIYGYGDFCKSDSDLVISAPKLRSLGIYGLFRRKCRLVNVKSLDDATLKFKLLDGHGNRDNSDKGYCKIMEELLSSLISVKNLTIATWCIQVSSILEVVIKHLPLLLVKCLILVTHFDKWDLPGIKCLLSQSILLEKLVVDVHSPSTSQFSFDKKFIDSYNFDGENYWASQKLVIPCLKNHLKTVEITGFSGGQHAIGFIQFILKNALVLEKMVICAKRAEQRRWMKDSKAKELVEVVQKMLRFRRASASAEILFSW</sequence>
<proteinExistence type="predicted"/>
<dbReference type="CDD" id="cd22160">
    <property type="entry name" value="F-box_AtFBL13-like"/>
    <property type="match status" value="1"/>
</dbReference>
<dbReference type="EMBL" id="CM018049">
    <property type="protein sequence ID" value="KAA8519869.1"/>
    <property type="molecule type" value="Genomic_DNA"/>
</dbReference>
<dbReference type="InterPro" id="IPR032675">
    <property type="entry name" value="LRR_dom_sf"/>
</dbReference>
<dbReference type="InterPro" id="IPR055357">
    <property type="entry name" value="LRR_At1g61320_AtMIF1"/>
</dbReference>
<dbReference type="SUPFAM" id="SSF52058">
    <property type="entry name" value="L domain-like"/>
    <property type="match status" value="1"/>
</dbReference>
<protein>
    <recommendedName>
        <fullName evidence="1">F-box domain-containing protein</fullName>
    </recommendedName>
</protein>
<dbReference type="PANTHER" id="PTHR31900">
    <property type="entry name" value="F-BOX/RNI SUPERFAMILY PROTEIN-RELATED"/>
    <property type="match status" value="1"/>
</dbReference>
<dbReference type="PROSITE" id="PS50181">
    <property type="entry name" value="FBOX"/>
    <property type="match status" value="1"/>
</dbReference>